<protein>
    <submittedName>
        <fullName evidence="2">Uncharacterized protein</fullName>
    </submittedName>
</protein>
<evidence type="ECO:0000313" key="2">
    <source>
        <dbReference type="EMBL" id="GAA4237401.1"/>
    </source>
</evidence>
<organism evidence="2 3">
    <name type="scientific">Postechiella marina</name>
    <dbReference type="NCBI Taxonomy" id="943941"/>
    <lineage>
        <taxon>Bacteria</taxon>
        <taxon>Pseudomonadati</taxon>
        <taxon>Bacteroidota</taxon>
        <taxon>Flavobacteriia</taxon>
        <taxon>Flavobacteriales</taxon>
        <taxon>Flavobacteriaceae</taxon>
        <taxon>Postechiella</taxon>
    </lineage>
</organism>
<keyword evidence="3" id="KW-1185">Reference proteome</keyword>
<dbReference type="Proteomes" id="UP001501496">
    <property type="component" value="Unassembled WGS sequence"/>
</dbReference>
<reference evidence="3" key="1">
    <citation type="journal article" date="2019" name="Int. J. Syst. Evol. Microbiol.">
        <title>The Global Catalogue of Microorganisms (GCM) 10K type strain sequencing project: providing services to taxonomists for standard genome sequencing and annotation.</title>
        <authorList>
            <consortium name="The Broad Institute Genomics Platform"/>
            <consortium name="The Broad Institute Genome Sequencing Center for Infectious Disease"/>
            <person name="Wu L."/>
            <person name="Ma J."/>
        </authorList>
    </citation>
    <scope>NUCLEOTIDE SEQUENCE [LARGE SCALE GENOMIC DNA]</scope>
    <source>
        <strain evidence="3">JCM 17630</strain>
    </source>
</reference>
<evidence type="ECO:0000313" key="3">
    <source>
        <dbReference type="Proteomes" id="UP001501496"/>
    </source>
</evidence>
<dbReference type="EMBL" id="BAABCA010000005">
    <property type="protein sequence ID" value="GAA4237401.1"/>
    <property type="molecule type" value="Genomic_DNA"/>
</dbReference>
<keyword evidence="1" id="KW-0472">Membrane</keyword>
<name>A0ABP8CC31_9FLAO</name>
<gene>
    <name evidence="2" type="ORF">GCM10022291_24110</name>
</gene>
<keyword evidence="1" id="KW-0812">Transmembrane</keyword>
<dbReference type="RefSeq" id="WP_344788513.1">
    <property type="nucleotide sequence ID" value="NZ_BAABCA010000005.1"/>
</dbReference>
<sequence length="108" mass="12648">MKRVSRRISNGFGYIGFGNSQSTFNQKSNKAFSSLKDKLNAESHFHHQLHFTHDKLSKAEKDFIKNKIRKADQKKTIKAFIITVIIFISVVILSREYVYYVYEQTLND</sequence>
<comment type="caution">
    <text evidence="2">The sequence shown here is derived from an EMBL/GenBank/DDBJ whole genome shotgun (WGS) entry which is preliminary data.</text>
</comment>
<evidence type="ECO:0000256" key="1">
    <source>
        <dbReference type="SAM" id="Phobius"/>
    </source>
</evidence>
<proteinExistence type="predicted"/>
<keyword evidence="1" id="KW-1133">Transmembrane helix</keyword>
<feature type="transmembrane region" description="Helical" evidence="1">
    <location>
        <begin position="79"/>
        <end position="102"/>
    </location>
</feature>
<accession>A0ABP8CC31</accession>